<proteinExistence type="inferred from homology"/>
<dbReference type="PANTHER" id="PTHR30450">
    <property type="entry name" value="ABC TRANSPORTER PERMEASE"/>
    <property type="match status" value="1"/>
</dbReference>
<comment type="caution">
    <text evidence="10">The sequence shown here is derived from an EMBL/GenBank/DDBJ whole genome shotgun (WGS) entry which is preliminary data.</text>
</comment>
<evidence type="ECO:0000256" key="4">
    <source>
        <dbReference type="ARBA" id="ARBA00022475"/>
    </source>
</evidence>
<evidence type="ECO:0000256" key="7">
    <source>
        <dbReference type="ARBA" id="ARBA00023136"/>
    </source>
</evidence>
<dbReference type="SUPFAM" id="SSF161098">
    <property type="entry name" value="MetI-like"/>
    <property type="match status" value="1"/>
</dbReference>
<dbReference type="GO" id="GO:0048473">
    <property type="term" value="P:D-methionine transmembrane transport"/>
    <property type="evidence" value="ECO:0007669"/>
    <property type="project" value="TreeGrafter"/>
</dbReference>
<evidence type="ECO:0000313" key="10">
    <source>
        <dbReference type="EMBL" id="TCP65943.1"/>
    </source>
</evidence>
<dbReference type="RefSeq" id="WP_424205721.1">
    <property type="nucleotide sequence ID" value="NZ_SLXV01000029.1"/>
</dbReference>
<dbReference type="FunFam" id="1.10.3720.10:FF:000002">
    <property type="entry name" value="D-methionine ABC transporter permease MetI"/>
    <property type="match status" value="1"/>
</dbReference>
<accession>A0A4R2RRK5</accession>
<dbReference type="CDD" id="cd06261">
    <property type="entry name" value="TM_PBP2"/>
    <property type="match status" value="1"/>
</dbReference>
<dbReference type="PROSITE" id="PS50928">
    <property type="entry name" value="ABC_TM1"/>
    <property type="match status" value="1"/>
</dbReference>
<sequence length="218" mass="23383">MLSQVDWETVWQATLDTLQMVGISTLFTVLLGLPLGVLLVITNRGHLWENQVIHKSLAVVVNVFRGVPFIVLILLLFPLSTFLIGTSLGPTAATIPLTVAAAPFFARMVETALLEVDRGTLEAAHAMGANRFTMIRKVLLAESLPAIISGITVTCVSLIGYSAFAGIVGGGGLGDVALRVGFQSFNNEMLLVCSFILVAIVQIVQWIGDAISRKVDHR</sequence>
<feature type="transmembrane region" description="Helical" evidence="8">
    <location>
        <begin position="144"/>
        <end position="169"/>
    </location>
</feature>
<comment type="subcellular location">
    <subcellularLocation>
        <location evidence="1 8">Cell membrane</location>
        <topology evidence="1 8">Multi-pass membrane protein</topology>
    </subcellularLocation>
</comment>
<evidence type="ECO:0000256" key="1">
    <source>
        <dbReference type="ARBA" id="ARBA00004651"/>
    </source>
</evidence>
<dbReference type="Pfam" id="PF00528">
    <property type="entry name" value="BPD_transp_1"/>
    <property type="match status" value="1"/>
</dbReference>
<reference evidence="10 11" key="1">
    <citation type="submission" date="2019-03" db="EMBL/GenBank/DDBJ databases">
        <title>Genomic Encyclopedia of Type Strains, Phase IV (KMG-IV): sequencing the most valuable type-strain genomes for metagenomic binning, comparative biology and taxonomic classification.</title>
        <authorList>
            <person name="Goeker M."/>
        </authorList>
    </citation>
    <scope>NUCLEOTIDE SEQUENCE [LARGE SCALE GENOMIC DNA]</scope>
    <source>
        <strain evidence="10 11">DSM 46831</strain>
    </source>
</reference>
<evidence type="ECO:0000313" key="11">
    <source>
        <dbReference type="Proteomes" id="UP000294746"/>
    </source>
</evidence>
<feature type="transmembrane region" description="Helical" evidence="8">
    <location>
        <begin position="189"/>
        <end position="208"/>
    </location>
</feature>
<keyword evidence="6 8" id="KW-1133">Transmembrane helix</keyword>
<dbReference type="GO" id="GO:0005886">
    <property type="term" value="C:plasma membrane"/>
    <property type="evidence" value="ECO:0007669"/>
    <property type="project" value="UniProtKB-SubCell"/>
</dbReference>
<name>A0A4R2RRK5_9BACL</name>
<organism evidence="10 11">
    <name type="scientific">Baia soyae</name>
    <dbReference type="NCBI Taxonomy" id="1544746"/>
    <lineage>
        <taxon>Bacteria</taxon>
        <taxon>Bacillati</taxon>
        <taxon>Bacillota</taxon>
        <taxon>Bacilli</taxon>
        <taxon>Bacillales</taxon>
        <taxon>Thermoactinomycetaceae</taxon>
        <taxon>Baia</taxon>
    </lineage>
</organism>
<evidence type="ECO:0000259" key="9">
    <source>
        <dbReference type="PROSITE" id="PS50928"/>
    </source>
</evidence>
<keyword evidence="3 8" id="KW-0813">Transport</keyword>
<dbReference type="Gene3D" id="1.10.3720.10">
    <property type="entry name" value="MetI-like"/>
    <property type="match status" value="1"/>
</dbReference>
<comment type="similarity">
    <text evidence="2">Belongs to the binding-protein-dependent transport system permease family. CysTW subfamily.</text>
</comment>
<dbReference type="InterPro" id="IPR000515">
    <property type="entry name" value="MetI-like"/>
</dbReference>
<feature type="domain" description="ABC transmembrane type-1" evidence="9">
    <location>
        <begin position="14"/>
        <end position="208"/>
    </location>
</feature>
<keyword evidence="5 8" id="KW-0812">Transmembrane</keyword>
<dbReference type="Proteomes" id="UP000294746">
    <property type="component" value="Unassembled WGS sequence"/>
</dbReference>
<evidence type="ECO:0000256" key="6">
    <source>
        <dbReference type="ARBA" id="ARBA00022989"/>
    </source>
</evidence>
<dbReference type="PANTHER" id="PTHR30450:SF1">
    <property type="entry name" value="D-METHIONINE TRANSPORT SYSTEM PERMEASE PROTEIN METI-RELATED"/>
    <property type="match status" value="1"/>
</dbReference>
<keyword evidence="11" id="KW-1185">Reference proteome</keyword>
<evidence type="ECO:0000256" key="2">
    <source>
        <dbReference type="ARBA" id="ARBA00007069"/>
    </source>
</evidence>
<gene>
    <name evidence="10" type="ORF">EDD57_12939</name>
</gene>
<evidence type="ECO:0000256" key="5">
    <source>
        <dbReference type="ARBA" id="ARBA00022692"/>
    </source>
</evidence>
<keyword evidence="4" id="KW-1003">Cell membrane</keyword>
<dbReference type="InterPro" id="IPR051322">
    <property type="entry name" value="AA_ABC_Transporter_Permease"/>
</dbReference>
<feature type="transmembrane region" description="Helical" evidence="8">
    <location>
        <begin position="53"/>
        <end position="77"/>
    </location>
</feature>
<evidence type="ECO:0000256" key="3">
    <source>
        <dbReference type="ARBA" id="ARBA00022448"/>
    </source>
</evidence>
<dbReference type="EMBL" id="SLXV01000029">
    <property type="protein sequence ID" value="TCP65943.1"/>
    <property type="molecule type" value="Genomic_DNA"/>
</dbReference>
<evidence type="ECO:0000256" key="8">
    <source>
        <dbReference type="RuleBase" id="RU363032"/>
    </source>
</evidence>
<dbReference type="AlphaFoldDB" id="A0A4R2RRK5"/>
<feature type="transmembrane region" description="Helical" evidence="8">
    <location>
        <begin position="20"/>
        <end position="41"/>
    </location>
</feature>
<keyword evidence="7 8" id="KW-0472">Membrane</keyword>
<dbReference type="InterPro" id="IPR035906">
    <property type="entry name" value="MetI-like_sf"/>
</dbReference>
<protein>
    <submittedName>
        <fullName evidence="10">D-methionine transport system permease protein</fullName>
    </submittedName>
</protein>